<dbReference type="AlphaFoldDB" id="A0A9W4STA3"/>
<sequence>MEGHKKVRIDMLLKVRIYEKKGVWEKVIGKGEESKEALAS</sequence>
<evidence type="ECO:0000313" key="1">
    <source>
        <dbReference type="EMBL" id="CAI2179794.1"/>
    </source>
</evidence>
<name>A0A9W4STA3_9GLOM</name>
<protein>
    <submittedName>
        <fullName evidence="1">9270_t:CDS:1</fullName>
    </submittedName>
</protein>
<comment type="caution">
    <text evidence="1">The sequence shown here is derived from an EMBL/GenBank/DDBJ whole genome shotgun (WGS) entry which is preliminary data.</text>
</comment>
<dbReference type="Proteomes" id="UP001153678">
    <property type="component" value="Unassembled WGS sequence"/>
</dbReference>
<gene>
    <name evidence="1" type="ORF">FWILDA_LOCUS9266</name>
</gene>
<reference evidence="1" key="1">
    <citation type="submission" date="2022-08" db="EMBL/GenBank/DDBJ databases">
        <authorList>
            <person name="Kallberg Y."/>
            <person name="Tangrot J."/>
            <person name="Rosling A."/>
        </authorList>
    </citation>
    <scope>NUCLEOTIDE SEQUENCE</scope>
    <source>
        <strain evidence="1">Wild A</strain>
    </source>
</reference>
<proteinExistence type="predicted"/>
<dbReference type="EMBL" id="CAMKVN010002147">
    <property type="protein sequence ID" value="CAI2179794.1"/>
    <property type="molecule type" value="Genomic_DNA"/>
</dbReference>
<accession>A0A9W4STA3</accession>
<evidence type="ECO:0000313" key="2">
    <source>
        <dbReference type="Proteomes" id="UP001153678"/>
    </source>
</evidence>
<keyword evidence="2" id="KW-1185">Reference proteome</keyword>
<organism evidence="1 2">
    <name type="scientific">Funneliformis geosporum</name>
    <dbReference type="NCBI Taxonomy" id="1117311"/>
    <lineage>
        <taxon>Eukaryota</taxon>
        <taxon>Fungi</taxon>
        <taxon>Fungi incertae sedis</taxon>
        <taxon>Mucoromycota</taxon>
        <taxon>Glomeromycotina</taxon>
        <taxon>Glomeromycetes</taxon>
        <taxon>Glomerales</taxon>
        <taxon>Glomeraceae</taxon>
        <taxon>Funneliformis</taxon>
    </lineage>
</organism>